<sequence>GGPKPPTGDTTPAACAQRDRGLGPFHLGARGSRLQPRLPCPSLATHRPTLLRDARGEASARSSGLAQICARRPSLPSEVGLAEPQLLPGDRGAEKTAPAARPSRRGAASAGNKGDKAASAGPGSAPSTPPPPARWVGLPPRAARTRSEAVGRTGYAVPVIRDPAFRSRGIRVCEGPGGVINPSH</sequence>
<reference evidence="2" key="1">
    <citation type="journal article" date="1999" name="Methods Enzymol.">
        <title>High-efficiency full-length cDNA cloning.</title>
        <authorList>
            <person name="Carninci P."/>
            <person name="Hayashizaki Y."/>
        </authorList>
    </citation>
    <scope>NUCLEOTIDE SEQUENCE</scope>
    <source>
        <strain evidence="2">C57BL/6J</strain>
        <tissue evidence="2">Spinal cord</tissue>
    </source>
</reference>
<feature type="region of interest" description="Disordered" evidence="1">
    <location>
        <begin position="1"/>
        <end position="153"/>
    </location>
</feature>
<protein>
    <submittedName>
        <fullName evidence="2">Uncharacterized protein</fullName>
    </submittedName>
</protein>
<evidence type="ECO:0000313" key="2">
    <source>
        <dbReference type="EMBL" id="BAC38750.1"/>
    </source>
</evidence>
<dbReference type="EMBL" id="AK083067">
    <property type="protein sequence ID" value="BAC38750.1"/>
    <property type="molecule type" value="mRNA"/>
</dbReference>
<gene>
    <name evidence="3" type="primary">Gm7628</name>
</gene>
<organism evidence="2">
    <name type="scientific">Mus musculus</name>
    <name type="common">Mouse</name>
    <dbReference type="NCBI Taxonomy" id="10090"/>
    <lineage>
        <taxon>Eukaryota</taxon>
        <taxon>Metazoa</taxon>
        <taxon>Chordata</taxon>
        <taxon>Craniata</taxon>
        <taxon>Vertebrata</taxon>
        <taxon>Euteleostomi</taxon>
        <taxon>Mammalia</taxon>
        <taxon>Eutheria</taxon>
        <taxon>Euarchontoglires</taxon>
        <taxon>Glires</taxon>
        <taxon>Rodentia</taxon>
        <taxon>Myomorpha</taxon>
        <taxon>Muroidea</taxon>
        <taxon>Muridae</taxon>
        <taxon>Murinae</taxon>
        <taxon>Mus</taxon>
        <taxon>Mus</taxon>
    </lineage>
</organism>
<name>Q8C452_MOUSE</name>
<feature type="compositionally biased region" description="Low complexity" evidence="1">
    <location>
        <begin position="97"/>
        <end position="126"/>
    </location>
</feature>
<accession>Q8C452</accession>
<feature type="non-terminal residue" evidence="2">
    <location>
        <position position="1"/>
    </location>
</feature>
<evidence type="ECO:0000256" key="1">
    <source>
        <dbReference type="SAM" id="MobiDB-lite"/>
    </source>
</evidence>
<reference evidence="2" key="4">
    <citation type="journal article" date="2001" name="Nature">
        <title>Functional annotation of a full-length mouse cDNA collection.</title>
        <authorList>
            <consortium name="The RIKEN Genome Exploration Research Group Phase II Team and the FANTOM Consortium"/>
        </authorList>
    </citation>
    <scope>NUCLEOTIDE SEQUENCE</scope>
    <source>
        <strain evidence="2">C57BL/6J</strain>
        <tissue evidence="2">Spinal cord</tissue>
    </source>
</reference>
<reference evidence="2" key="8">
    <citation type="journal article" date="2005" name="Science">
        <title>Antisense Transcription in the Mammalian Transcriptome.</title>
        <authorList>
            <consortium name="RIKEN Genome Exploration Research Group and Genome Science Group (Genome Network Project Core Group) and the FANTOM Consortium"/>
        </authorList>
    </citation>
    <scope>NUCLEOTIDE SEQUENCE</scope>
    <source>
        <strain evidence="2">C57BL/6J</strain>
        <tissue evidence="2">Spinal cord</tissue>
    </source>
</reference>
<dbReference type="MGI" id="MGI:3643956">
    <property type="gene designation" value="Gm7628"/>
</dbReference>
<reference evidence="2" key="5">
    <citation type="journal article" date="2002" name="Nature">
        <title>Analysis of the mouse transcriptome based on functional annotation of 60,770 full-length cDNAs.</title>
        <authorList>
            <consortium name="The FANTOM Consortium and the RIKEN Genome Exploration Research Group Phase I and II Team"/>
        </authorList>
    </citation>
    <scope>NUCLEOTIDE SEQUENCE</scope>
    <source>
        <strain evidence="2">C57BL/6J</strain>
        <tissue evidence="2">Spinal cord</tissue>
    </source>
</reference>
<reference evidence="2" key="7">
    <citation type="journal article" date="2005" name="Science">
        <title>The Transcriptional Landscape of the Mammalian Genome.</title>
        <authorList>
            <consortium name="The FANTOM Consortium"/>
            <consortium name="Riken Genome Exploration Research Group and Genome Science Group (Genome Network Project Core Group)"/>
        </authorList>
    </citation>
    <scope>NUCLEOTIDE SEQUENCE</scope>
    <source>
        <strain evidence="2">C57BL/6J</strain>
        <tissue evidence="2">Spinal cord</tissue>
    </source>
</reference>
<dbReference type="AlphaFoldDB" id="Q8C452"/>
<dbReference type="AGR" id="MGI:3643956"/>
<reference evidence="2" key="2">
    <citation type="journal article" date="2000" name="Genome Res.">
        <title>Normalization and subtraction of cap-trapper-selected cDNAs to prepare full-length cDNA libraries for rapid discovery of new genes.</title>
        <authorList>
            <person name="Carninci P."/>
            <person name="Shibata Y."/>
            <person name="Hayatsu N."/>
            <person name="Sugahara Y."/>
            <person name="Shibata K."/>
            <person name="Itoh M."/>
            <person name="Konno H."/>
            <person name="Okazaki Y."/>
            <person name="Muramatsu M."/>
            <person name="Hayashizaki Y."/>
        </authorList>
    </citation>
    <scope>NUCLEOTIDE SEQUENCE</scope>
    <source>
        <strain evidence="2">C57BL/6J</strain>
        <tissue evidence="2">Spinal cord</tissue>
    </source>
</reference>
<reference evidence="2" key="3">
    <citation type="journal article" date="2000" name="Genome Res.">
        <title>RIKEN integrated sequence analysis (RISA) system--384-format sequencing pipeline with 384 multicapillary sequencer.</title>
        <authorList>
            <person name="Shibata K."/>
            <person name="Itoh M."/>
            <person name="Aizawa K."/>
            <person name="Nagaoka S."/>
            <person name="Sasaki N."/>
            <person name="Carninci P."/>
            <person name="Konno H."/>
            <person name="Akiyama J."/>
            <person name="Nishi K."/>
            <person name="Kitsunai T."/>
            <person name="Tashiro H."/>
            <person name="Itoh M."/>
            <person name="Sumi N."/>
            <person name="Ishii Y."/>
            <person name="Nakamura S."/>
            <person name="Hazama M."/>
            <person name="Nishine T."/>
            <person name="Harada A."/>
            <person name="Yamamoto R."/>
            <person name="Matsumoto H."/>
            <person name="Sakaguchi S."/>
            <person name="Ikegami T."/>
            <person name="Kashiwagi K."/>
            <person name="Fujiwake S."/>
            <person name="Inoue K."/>
            <person name="Togawa Y."/>
            <person name="Izawa M."/>
            <person name="Ohara E."/>
            <person name="Watahiki M."/>
            <person name="Yoneda Y."/>
            <person name="Ishikawa T."/>
            <person name="Ozawa K."/>
            <person name="Tanaka T."/>
            <person name="Matsuura S."/>
            <person name="Kawai J."/>
            <person name="Okazaki Y."/>
            <person name="Muramatsu M."/>
            <person name="Inoue Y."/>
            <person name="Kira A."/>
            <person name="Hayashizaki Y."/>
        </authorList>
    </citation>
    <scope>NUCLEOTIDE SEQUENCE</scope>
    <source>
        <strain evidence="2">C57BL/6J</strain>
        <tissue evidence="2">Spinal cord</tissue>
    </source>
</reference>
<proteinExistence type="evidence at transcript level"/>
<reference evidence="2" key="6">
    <citation type="submission" date="2002-04" db="EMBL/GenBank/DDBJ databases">
        <authorList>
            <person name="Adachi J."/>
            <person name="Aizawa K."/>
            <person name="Akimura T."/>
            <person name="Arakawa T."/>
            <person name="Bono H."/>
            <person name="Carninci P."/>
            <person name="Fukuda S."/>
            <person name="Furuno M."/>
            <person name="Hanagaki T."/>
            <person name="Hara A."/>
            <person name="Hashizume W."/>
            <person name="Hayashida K."/>
            <person name="Hayatsu N."/>
            <person name="Hiramoto K."/>
            <person name="Hiraoka T."/>
            <person name="Hirozane T."/>
            <person name="Hori F."/>
            <person name="Imotani K."/>
            <person name="Ishii Y."/>
            <person name="Itoh M."/>
            <person name="Kagawa I."/>
            <person name="Kasukawa T."/>
            <person name="Katoh H."/>
            <person name="Kawai J."/>
            <person name="Kojima Y."/>
            <person name="Kondo S."/>
            <person name="Konno H."/>
            <person name="Kouda M."/>
            <person name="Koya S."/>
            <person name="Kurihara C."/>
            <person name="Matsuyama T."/>
            <person name="Miyazaki A."/>
            <person name="Murata M."/>
            <person name="Nakamura M."/>
            <person name="Nishi K."/>
            <person name="Nomura K."/>
            <person name="Numazaki R."/>
            <person name="Ohno M."/>
            <person name="Ohsato N."/>
            <person name="Okazaki Y."/>
            <person name="Saito R."/>
            <person name="Saitoh H."/>
            <person name="Sakai C."/>
            <person name="Sakai K."/>
            <person name="Sakazume N."/>
            <person name="Sano H."/>
            <person name="Sasaki D."/>
            <person name="Shibata K."/>
            <person name="Shinagawa A."/>
            <person name="Shiraki T."/>
            <person name="Sogabe Y."/>
            <person name="Tagami M."/>
            <person name="Tagawa A."/>
            <person name="Takahashi F."/>
            <person name="Takaku-Akahira S."/>
            <person name="Takeda Y."/>
            <person name="Tanaka T."/>
            <person name="Tomaru A."/>
            <person name="Toya T."/>
            <person name="Yasunishi A."/>
            <person name="Muramatsu M."/>
            <person name="Hayashizaki Y."/>
        </authorList>
    </citation>
    <scope>NUCLEOTIDE SEQUENCE</scope>
    <source>
        <strain evidence="2">C57BL/6J</strain>
        <tissue evidence="2">Spinal cord</tissue>
    </source>
</reference>
<evidence type="ECO:0000313" key="3">
    <source>
        <dbReference type="MGI" id="MGI:3643956"/>
    </source>
</evidence>